<evidence type="ECO:0000259" key="1">
    <source>
        <dbReference type="SMART" id="SM00849"/>
    </source>
</evidence>
<dbReference type="EMBL" id="JAGGJX010000001">
    <property type="protein sequence ID" value="MBP1854146.1"/>
    <property type="molecule type" value="Genomic_DNA"/>
</dbReference>
<dbReference type="Pfam" id="PF00753">
    <property type="entry name" value="Lactamase_B"/>
    <property type="match status" value="1"/>
</dbReference>
<feature type="domain" description="Metallo-beta-lactamase" evidence="1">
    <location>
        <begin position="19"/>
        <end position="207"/>
    </location>
</feature>
<comment type="caution">
    <text evidence="2">The sequence shown here is derived from an EMBL/GenBank/DDBJ whole genome shotgun (WGS) entry which is preliminary data.</text>
</comment>
<proteinExistence type="predicted"/>
<dbReference type="CDD" id="cd07743">
    <property type="entry name" value="metallo-hydrolase-like_MBL-fold"/>
    <property type="match status" value="1"/>
</dbReference>
<dbReference type="InterPro" id="IPR050855">
    <property type="entry name" value="NDM-1-like"/>
</dbReference>
<dbReference type="SUPFAM" id="SSF56281">
    <property type="entry name" value="Metallo-hydrolase/oxidoreductase"/>
    <property type="match status" value="1"/>
</dbReference>
<accession>A0ABS4E871</accession>
<dbReference type="SMART" id="SM00849">
    <property type="entry name" value="Lactamase_B"/>
    <property type="match status" value="1"/>
</dbReference>
<reference evidence="2 3" key="1">
    <citation type="submission" date="2021-03" db="EMBL/GenBank/DDBJ databases">
        <title>Genomic Encyclopedia of Type Strains, Phase IV (KMG-IV): sequencing the most valuable type-strain genomes for metagenomic binning, comparative biology and taxonomic classification.</title>
        <authorList>
            <person name="Goeker M."/>
        </authorList>
    </citation>
    <scope>NUCLEOTIDE SEQUENCE [LARGE SCALE GENOMIC DNA]</scope>
    <source>
        <strain evidence="2 3">DSM 1289</strain>
    </source>
</reference>
<sequence length="297" mass="33952">MASLTLEHIKGNTYYIPLPTIVGVYVDNGDAILVDSGNNKDTSRKILRLLEENNLKVKLIINTHSNADHIGGNSYFKNQTNCEVATTKLESYFTEDPILESSFLYGGNPSKALRNKFLLAKESKVDHIIEADGKILDTDFEAISLPGHYFEMIGIRTPDDVVFIGDSLMPQNIIEKYHLFYLLDIESQFKTLDKLEDLEASYYVPSHYVHMEDIKDLINVNREKMNEILNNIEDICVDPLTIDGVLARVCKLYSIKLDANQYVLLGSTIRSYITYLYENNRVEYIFEEGEMLINKVK</sequence>
<dbReference type="InterPro" id="IPR001279">
    <property type="entry name" value="Metallo-B-lactamas"/>
</dbReference>
<dbReference type="Gene3D" id="3.60.15.10">
    <property type="entry name" value="Ribonuclease Z/Hydroxyacylglutathione hydrolase-like"/>
    <property type="match status" value="1"/>
</dbReference>
<gene>
    <name evidence="2" type="ORF">J2Z43_000536</name>
</gene>
<dbReference type="Proteomes" id="UP000767291">
    <property type="component" value="Unassembled WGS sequence"/>
</dbReference>
<dbReference type="PANTHER" id="PTHR42951">
    <property type="entry name" value="METALLO-BETA-LACTAMASE DOMAIN-CONTAINING"/>
    <property type="match status" value="1"/>
</dbReference>
<dbReference type="InterPro" id="IPR036866">
    <property type="entry name" value="RibonucZ/Hydroxyglut_hydro"/>
</dbReference>
<evidence type="ECO:0000313" key="2">
    <source>
        <dbReference type="EMBL" id="MBP1854146.1"/>
    </source>
</evidence>
<dbReference type="PANTHER" id="PTHR42951:SF14">
    <property type="entry name" value="METALLO-BETA-LACTAMASE SUPERFAMILY PROTEIN"/>
    <property type="match status" value="1"/>
</dbReference>
<organism evidence="2 3">
    <name type="scientific">Metaclostridioides mangenotii</name>
    <dbReference type="NCBI Taxonomy" id="1540"/>
    <lineage>
        <taxon>Bacteria</taxon>
        <taxon>Bacillati</taxon>
        <taxon>Bacillota</taxon>
        <taxon>Clostridia</taxon>
        <taxon>Peptostreptococcales</taxon>
        <taxon>Peptostreptococcaceae</taxon>
        <taxon>Metaclostridioides</taxon>
    </lineage>
</organism>
<evidence type="ECO:0000313" key="3">
    <source>
        <dbReference type="Proteomes" id="UP000767291"/>
    </source>
</evidence>
<keyword evidence="3" id="KW-1185">Reference proteome</keyword>
<name>A0ABS4E871_9FIRM</name>
<dbReference type="RefSeq" id="WP_209455714.1">
    <property type="nucleotide sequence ID" value="NZ_BAAACS010000017.1"/>
</dbReference>
<protein>
    <submittedName>
        <fullName evidence="2">Glyoxylase-like metal-dependent hydrolase (Beta-lactamase superfamily II)</fullName>
    </submittedName>
</protein>